<evidence type="ECO:0000313" key="1">
    <source>
        <dbReference type="EMBL" id="SDE19918.1"/>
    </source>
</evidence>
<name>A0A1G7AYF7_9ACTN</name>
<dbReference type="Proteomes" id="UP000198949">
    <property type="component" value="Unassembled WGS sequence"/>
</dbReference>
<accession>A0A1G7AYF7</accession>
<dbReference type="AlphaFoldDB" id="A0A1G7AYF7"/>
<gene>
    <name evidence="1" type="ORF">SAMN05216270_11522</name>
</gene>
<dbReference type="RefSeq" id="WP_091039448.1">
    <property type="nucleotide sequence ID" value="NZ_FNAD01000015.1"/>
</dbReference>
<sequence length="73" mass="8539">MTVDYLSRHLKRDVGASDLELLMDEQIEAVRPMPAKPTAFGRVGRLRMRSLWKEAGYAPTPRHIGRHRRRDRL</sequence>
<keyword evidence="2" id="KW-1185">Reference proteome</keyword>
<dbReference type="OrthoDB" id="5192651at2"/>
<protein>
    <submittedName>
        <fullName evidence="1">Uncharacterized protein</fullName>
    </submittedName>
</protein>
<reference evidence="2" key="1">
    <citation type="submission" date="2016-10" db="EMBL/GenBank/DDBJ databases">
        <authorList>
            <person name="Varghese N."/>
            <person name="Submissions S."/>
        </authorList>
    </citation>
    <scope>NUCLEOTIDE SEQUENCE [LARGE SCALE GENOMIC DNA]</scope>
    <source>
        <strain evidence="2">CGMCC 4.3516</strain>
    </source>
</reference>
<evidence type="ECO:0000313" key="2">
    <source>
        <dbReference type="Proteomes" id="UP000198949"/>
    </source>
</evidence>
<proteinExistence type="predicted"/>
<dbReference type="EMBL" id="FNAD01000015">
    <property type="protein sequence ID" value="SDE19918.1"/>
    <property type="molecule type" value="Genomic_DNA"/>
</dbReference>
<organism evidence="1 2">
    <name type="scientific">Glycomyces harbinensis</name>
    <dbReference type="NCBI Taxonomy" id="58114"/>
    <lineage>
        <taxon>Bacteria</taxon>
        <taxon>Bacillati</taxon>
        <taxon>Actinomycetota</taxon>
        <taxon>Actinomycetes</taxon>
        <taxon>Glycomycetales</taxon>
        <taxon>Glycomycetaceae</taxon>
        <taxon>Glycomyces</taxon>
    </lineage>
</organism>
<dbReference type="STRING" id="58114.SAMN05216270_11522"/>